<reference evidence="2 3" key="1">
    <citation type="submission" date="2018-02" db="EMBL/GenBank/DDBJ databases">
        <title>Genome sequencing of Solimonas sp. HR-BB.</title>
        <authorList>
            <person name="Lee Y."/>
            <person name="Jeon C.O."/>
        </authorList>
    </citation>
    <scope>NUCLEOTIDE SEQUENCE [LARGE SCALE GENOMIC DNA]</scope>
    <source>
        <strain evidence="2 3">HR-BB</strain>
    </source>
</reference>
<dbReference type="EMBL" id="PSNW01000005">
    <property type="protein sequence ID" value="PPE73807.1"/>
    <property type="molecule type" value="Genomic_DNA"/>
</dbReference>
<evidence type="ECO:0000313" key="3">
    <source>
        <dbReference type="Proteomes" id="UP000238220"/>
    </source>
</evidence>
<dbReference type="PANTHER" id="PTHR40257">
    <property type="match status" value="1"/>
</dbReference>
<keyword evidence="3" id="KW-1185">Reference proteome</keyword>
<proteinExistence type="predicted"/>
<dbReference type="InterPro" id="IPR010753">
    <property type="entry name" value="DUF1330"/>
</dbReference>
<dbReference type="AlphaFoldDB" id="A0A2S5TFW3"/>
<comment type="caution">
    <text evidence="2">The sequence shown here is derived from an EMBL/GenBank/DDBJ whole genome shotgun (WGS) entry which is preliminary data.</text>
</comment>
<gene>
    <name evidence="2" type="ORF">C3942_10385</name>
</gene>
<evidence type="ECO:0000313" key="2">
    <source>
        <dbReference type="EMBL" id="PPE73807.1"/>
    </source>
</evidence>
<dbReference type="InterPro" id="IPR011008">
    <property type="entry name" value="Dimeric_a/b-barrel"/>
</dbReference>
<dbReference type="Proteomes" id="UP000238220">
    <property type="component" value="Unassembled WGS sequence"/>
</dbReference>
<dbReference type="OrthoDB" id="8909581at2"/>
<dbReference type="SUPFAM" id="SSF54909">
    <property type="entry name" value="Dimeric alpha+beta barrel"/>
    <property type="match status" value="1"/>
</dbReference>
<organism evidence="2 3">
    <name type="scientific">Solimonas fluminis</name>
    <dbReference type="NCBI Taxonomy" id="2086571"/>
    <lineage>
        <taxon>Bacteria</taxon>
        <taxon>Pseudomonadati</taxon>
        <taxon>Pseudomonadota</taxon>
        <taxon>Gammaproteobacteria</taxon>
        <taxon>Nevskiales</taxon>
        <taxon>Nevskiaceae</taxon>
        <taxon>Solimonas</taxon>
    </lineage>
</organism>
<dbReference type="PANTHER" id="PTHR40257:SF1">
    <property type="entry name" value="DUF1330 DOMAIN-CONTAINING PROTEIN"/>
    <property type="match status" value="1"/>
</dbReference>
<feature type="domain" description="DUF1330" evidence="1">
    <location>
        <begin position="51"/>
        <end position="131"/>
    </location>
</feature>
<dbReference type="Gene3D" id="3.30.70.100">
    <property type="match status" value="1"/>
</dbReference>
<sequence>MTRTIDPSGADIKRIATGIPMDTPVTMLNLLRFREQAAYPQGSGHAPCSGREAYGRYSLLAEKRVRAVGGQPVFLAEAIGRFIGPEDERWDEVLLVRYPSMQAFLQMVANPDYRAETVHRSAALEDSRLVVMRTPKDEVGI</sequence>
<accession>A0A2S5TFW3</accession>
<protein>
    <submittedName>
        <fullName evidence="2">DUF1330 domain-containing protein</fullName>
    </submittedName>
</protein>
<dbReference type="Pfam" id="PF07045">
    <property type="entry name" value="DUF1330"/>
    <property type="match status" value="1"/>
</dbReference>
<name>A0A2S5TFW3_9GAMM</name>
<dbReference type="RefSeq" id="WP_104230322.1">
    <property type="nucleotide sequence ID" value="NZ_PSNW01000005.1"/>
</dbReference>
<evidence type="ECO:0000259" key="1">
    <source>
        <dbReference type="Pfam" id="PF07045"/>
    </source>
</evidence>